<evidence type="ECO:0000256" key="4">
    <source>
        <dbReference type="ARBA" id="ARBA00010284"/>
    </source>
</evidence>
<dbReference type="NCBIfam" id="TIGR00515">
    <property type="entry name" value="accD"/>
    <property type="match status" value="1"/>
</dbReference>
<comment type="subunit">
    <text evidence="5">Acetyl-CoA carboxylase is a heterotetramer composed of biotin carboxyl carrier protein (AccB), biotin carboxylase (AccC) and two subunits of ACCase subunit beta/alpha.</text>
</comment>
<dbReference type="GO" id="GO:0009317">
    <property type="term" value="C:acetyl-CoA carboxylase complex"/>
    <property type="evidence" value="ECO:0007669"/>
    <property type="project" value="InterPro"/>
</dbReference>
<accession>A0A9D2SEM4</accession>
<evidence type="ECO:0000256" key="13">
    <source>
        <dbReference type="ARBA" id="ARBA00022833"/>
    </source>
</evidence>
<comment type="catalytic activity">
    <reaction evidence="18 19">
        <text>N(6)-carboxybiotinyl-L-lysyl-[protein] + acetyl-CoA = N(6)-biotinyl-L-lysyl-[protein] + malonyl-CoA</text>
        <dbReference type="Rhea" id="RHEA:54728"/>
        <dbReference type="Rhea" id="RHEA-COMP:10505"/>
        <dbReference type="Rhea" id="RHEA-COMP:10506"/>
        <dbReference type="ChEBI" id="CHEBI:57288"/>
        <dbReference type="ChEBI" id="CHEBI:57384"/>
        <dbReference type="ChEBI" id="CHEBI:83144"/>
        <dbReference type="ChEBI" id="CHEBI:83145"/>
        <dbReference type="EC" id="2.1.3.15"/>
    </reaction>
</comment>
<dbReference type="NCBIfam" id="NF004344">
    <property type="entry name" value="PRK05724.1"/>
    <property type="match status" value="1"/>
</dbReference>
<sequence length="620" mass="67988">MLQGMFKKTYTLIGEVHQAQQARKAPEGEKPNVPEGMWKKCNQCGRPIYAEDVRQQFYICPKCHAYFRVPARKRLEQVLDEGSFVEFEETMPFVNPLDFPGYEKKLESSRERTGLDEAVVTGKGTIEGQPAVIGVCDSRFLMSSMGHNVGEKIALAVERATREKLPVILFACSGGARMQEGLVSLMQMAKTAAALKRHHEAGLLYVSVLTDPTTGGVTASFAMLGDIILAEPGALIGFAGPRVIEQTIGQKLPEGFQRAEFLLEHGFVDRIVKRPQMREELSRILSFHDRAAQKAGSVPAAASNEVPPSASPVVPLSAAEQPGSGEKRGLQGGPDAAPDAGKEAGPEEKGRSAWDIVTLSRSPKRPVASDYIQALFPDFYELHGDRYFKDDGAVIAGLATFYPKGQQDGTRQEGIPVTVIGQEKGRSAKENQVRNFGMPSPDGYRKALRLMKQAEKFGRPIVCFVDTPGAFCGMEAEERGQGEAIARNLFEMADMKVPVLSILIGEGGSGGALALAVANEVWMMENASYSILSPEGFASILWKDSRLAQKAAEVMKITAADLKEMGLIERVIPEEEPAEKKHVEKIAGDMKEMLGEFLSRYLRLSGEELARQRYERFRNM</sequence>
<comment type="cofactor">
    <cofactor evidence="20">
        <name>Zn(2+)</name>
        <dbReference type="ChEBI" id="CHEBI:29105"/>
    </cofactor>
    <text evidence="20">Binds 1 zinc ion per subunit.</text>
</comment>
<keyword evidence="8 19" id="KW-0808">Transferase</keyword>
<keyword evidence="11 20" id="KW-0863">Zinc-finger</keyword>
<feature type="zinc finger region" description="C4-type" evidence="20">
    <location>
        <begin position="41"/>
        <end position="63"/>
    </location>
</feature>
<dbReference type="InterPro" id="IPR041010">
    <property type="entry name" value="Znf-ACC"/>
</dbReference>
<evidence type="ECO:0000313" key="24">
    <source>
        <dbReference type="EMBL" id="HJB92123.1"/>
    </source>
</evidence>
<dbReference type="InterPro" id="IPR000438">
    <property type="entry name" value="Acetyl_CoA_COase_Trfase_b_su"/>
</dbReference>
<evidence type="ECO:0000256" key="2">
    <source>
        <dbReference type="ARBA" id="ARBA00004956"/>
    </source>
</evidence>
<comment type="similarity">
    <text evidence="20">Belongs to the AccD/PCCB family.</text>
</comment>
<evidence type="ECO:0000256" key="18">
    <source>
        <dbReference type="ARBA" id="ARBA00049152"/>
    </source>
</evidence>
<feature type="binding site" evidence="20">
    <location>
        <position position="41"/>
    </location>
    <ligand>
        <name>Zn(2+)</name>
        <dbReference type="ChEBI" id="CHEBI:29105"/>
    </ligand>
</feature>
<evidence type="ECO:0000256" key="10">
    <source>
        <dbReference type="ARBA" id="ARBA00022741"/>
    </source>
</evidence>
<dbReference type="Pfam" id="PF17848">
    <property type="entry name" value="Zn_ribbon_ACC"/>
    <property type="match status" value="1"/>
</dbReference>
<evidence type="ECO:0000256" key="19">
    <source>
        <dbReference type="HAMAP-Rule" id="MF_00823"/>
    </source>
</evidence>
<dbReference type="InterPro" id="IPR034733">
    <property type="entry name" value="AcCoA_carboxyl_beta"/>
</dbReference>
<reference evidence="24" key="2">
    <citation type="submission" date="2021-04" db="EMBL/GenBank/DDBJ databases">
        <authorList>
            <person name="Gilroy R."/>
        </authorList>
    </citation>
    <scope>NUCLEOTIDE SEQUENCE</scope>
    <source>
        <strain evidence="24">USAMLcec3-2134</strain>
    </source>
</reference>
<comment type="caution">
    <text evidence="24">The sequence shown here is derived from an EMBL/GenBank/DDBJ whole genome shotgun (WGS) entry which is preliminary data.</text>
</comment>
<keyword evidence="14 19" id="KW-0067">ATP-binding</keyword>
<evidence type="ECO:0000256" key="11">
    <source>
        <dbReference type="ARBA" id="ARBA00022771"/>
    </source>
</evidence>
<keyword evidence="15 19" id="KW-0443">Lipid metabolism</keyword>
<dbReference type="Pfam" id="PF03255">
    <property type="entry name" value="ACCA"/>
    <property type="match status" value="1"/>
</dbReference>
<evidence type="ECO:0000256" key="14">
    <source>
        <dbReference type="ARBA" id="ARBA00022840"/>
    </source>
</evidence>
<dbReference type="GO" id="GO:0003989">
    <property type="term" value="F:acetyl-CoA carboxylase activity"/>
    <property type="evidence" value="ECO:0007669"/>
    <property type="project" value="InterPro"/>
</dbReference>
<evidence type="ECO:0000256" key="7">
    <source>
        <dbReference type="ARBA" id="ARBA00022516"/>
    </source>
</evidence>
<feature type="binding site" evidence="20">
    <location>
        <position position="44"/>
    </location>
    <ligand>
        <name>Zn(2+)</name>
        <dbReference type="ChEBI" id="CHEBI:29105"/>
    </ligand>
</feature>
<dbReference type="InterPro" id="IPR001095">
    <property type="entry name" value="Acetyl_CoA_COase_a_su"/>
</dbReference>
<feature type="binding site" evidence="20">
    <location>
        <position position="63"/>
    </location>
    <ligand>
        <name>Zn(2+)</name>
        <dbReference type="ChEBI" id="CHEBI:29105"/>
    </ligand>
</feature>
<dbReference type="EC" id="2.1.3.15" evidence="19"/>
<dbReference type="PROSITE" id="PS50989">
    <property type="entry name" value="COA_CT_CTER"/>
    <property type="match status" value="1"/>
</dbReference>
<dbReference type="GO" id="GO:0006633">
    <property type="term" value="P:fatty acid biosynthetic process"/>
    <property type="evidence" value="ECO:0007669"/>
    <property type="project" value="UniProtKB-KW"/>
</dbReference>
<gene>
    <name evidence="20 24" type="primary">accD</name>
    <name evidence="19" type="synonym">accA</name>
    <name evidence="24" type="ORF">H9763_11760</name>
</gene>
<evidence type="ECO:0000256" key="15">
    <source>
        <dbReference type="ARBA" id="ARBA00023098"/>
    </source>
</evidence>
<dbReference type="GO" id="GO:0008270">
    <property type="term" value="F:zinc ion binding"/>
    <property type="evidence" value="ECO:0007669"/>
    <property type="project" value="UniProtKB-UniRule"/>
</dbReference>
<keyword evidence="10 19" id="KW-0547">Nucleotide-binding</keyword>
<comment type="subunit">
    <text evidence="19">Acetyl-CoA carboxylase is a heterohexamer composed of biotin carboxyl carrier protein (AccB), biotin carboxylase (AccC) and two subunits each of ACCase subunit alpha (AccA) and ACCase subunit beta (AccD).</text>
</comment>
<dbReference type="NCBIfam" id="NF041504">
    <property type="entry name" value="AccA_sub"/>
    <property type="match status" value="1"/>
</dbReference>
<evidence type="ECO:0000256" key="8">
    <source>
        <dbReference type="ARBA" id="ARBA00022679"/>
    </source>
</evidence>
<comment type="function">
    <text evidence="17 20">Component of the acetyl coenzyme A carboxylase (ACC) complex. Biotin carboxylase (BC) catalyzes the carboxylation of biotin on its carrier protein (BCCP) and then the CO(2) group is transferred by the transcarboxylase to acetyl-CoA to form malonyl-CoA.</text>
</comment>
<feature type="domain" description="CoA carboxyltransferase N-terminal" evidence="22">
    <location>
        <begin position="37"/>
        <end position="303"/>
    </location>
</feature>
<dbReference type="Gene3D" id="3.90.226.10">
    <property type="entry name" value="2-enoyl-CoA Hydratase, Chain A, domain 1"/>
    <property type="match status" value="2"/>
</dbReference>
<dbReference type="SUPFAM" id="SSF52096">
    <property type="entry name" value="ClpP/crotonase"/>
    <property type="match status" value="2"/>
</dbReference>
<dbReference type="InterPro" id="IPR011762">
    <property type="entry name" value="COA_CT_N"/>
</dbReference>
<organism evidence="24 25">
    <name type="scientific">Candidatus Eisenbergiella merdigallinarum</name>
    <dbReference type="NCBI Taxonomy" id="2838552"/>
    <lineage>
        <taxon>Bacteria</taxon>
        <taxon>Bacillati</taxon>
        <taxon>Bacillota</taxon>
        <taxon>Clostridia</taxon>
        <taxon>Lachnospirales</taxon>
        <taxon>Lachnospiraceae</taxon>
        <taxon>Eisenbergiella</taxon>
    </lineage>
</organism>
<reference evidence="24" key="1">
    <citation type="journal article" date="2021" name="PeerJ">
        <title>Extensive microbial diversity within the chicken gut microbiome revealed by metagenomics and culture.</title>
        <authorList>
            <person name="Gilroy R."/>
            <person name="Ravi A."/>
            <person name="Getino M."/>
            <person name="Pursley I."/>
            <person name="Horton D.L."/>
            <person name="Alikhan N.F."/>
            <person name="Baker D."/>
            <person name="Gharbi K."/>
            <person name="Hall N."/>
            <person name="Watson M."/>
            <person name="Adriaenssens E.M."/>
            <person name="Foster-Nyarko E."/>
            <person name="Jarju S."/>
            <person name="Secka A."/>
            <person name="Antonio M."/>
            <person name="Oren A."/>
            <person name="Chaudhuri R.R."/>
            <person name="La Ragione R."/>
            <person name="Hildebrand F."/>
            <person name="Pallen M.J."/>
        </authorList>
    </citation>
    <scope>NUCLEOTIDE SEQUENCE</scope>
    <source>
        <strain evidence="24">USAMLcec3-2134</strain>
    </source>
</reference>
<comment type="subcellular location">
    <subcellularLocation>
        <location evidence="1 19">Cytoplasm</location>
    </subcellularLocation>
</comment>
<dbReference type="InterPro" id="IPR029045">
    <property type="entry name" value="ClpP/crotonase-like_dom_sf"/>
</dbReference>
<comment type="similarity">
    <text evidence="3">In the C-terminal section; belongs to the AccA family.</text>
</comment>
<keyword evidence="13 20" id="KW-0862">Zinc</keyword>
<dbReference type="GO" id="GO:0005524">
    <property type="term" value="F:ATP binding"/>
    <property type="evidence" value="ECO:0007669"/>
    <property type="project" value="UniProtKB-KW"/>
</dbReference>
<keyword evidence="6 19" id="KW-0963">Cytoplasm</keyword>
<evidence type="ECO:0000259" key="22">
    <source>
        <dbReference type="PROSITE" id="PS50980"/>
    </source>
</evidence>
<dbReference type="Proteomes" id="UP000886883">
    <property type="component" value="Unassembled WGS sequence"/>
</dbReference>
<evidence type="ECO:0000256" key="16">
    <source>
        <dbReference type="ARBA" id="ARBA00023160"/>
    </source>
</evidence>
<name>A0A9D2SEM4_9FIRM</name>
<evidence type="ECO:0000256" key="6">
    <source>
        <dbReference type="ARBA" id="ARBA00022490"/>
    </source>
</evidence>
<dbReference type="AlphaFoldDB" id="A0A9D2SEM4"/>
<dbReference type="PANTHER" id="PTHR42853:SF3">
    <property type="entry name" value="ACETYL-COENZYME A CARBOXYLASE CARBOXYL TRANSFERASE SUBUNIT ALPHA, CHLOROPLASTIC"/>
    <property type="match status" value="1"/>
</dbReference>
<evidence type="ECO:0000256" key="20">
    <source>
        <dbReference type="HAMAP-Rule" id="MF_01395"/>
    </source>
</evidence>
<keyword evidence="24" id="KW-0436">Ligase</keyword>
<protein>
    <recommendedName>
        <fullName evidence="19 20">Multifunctional fusion protein</fullName>
    </recommendedName>
    <domain>
        <recommendedName>
            <fullName evidence="19">Acetyl-coenzyme A carboxylase carboxyl transferase subunit alpha</fullName>
            <shortName evidence="19">ACCase subunit alpha</shortName>
            <shortName evidence="19">Acetyl-CoA carboxylase carboxyltransferase subunit alpha</shortName>
            <ecNumber evidence="19">2.1.3.15</ecNumber>
        </recommendedName>
    </domain>
    <domain>
        <recommendedName>
            <fullName evidence="20">Acetyl-coenzyme A carboxylase carboxyl transferase subunit beta</fullName>
            <shortName evidence="20">ACCase subunit beta</shortName>
            <shortName evidence="20">Acetyl-CoA carboxylase carboxyltransferase subunit beta</shortName>
        </recommendedName>
    </domain>
</protein>
<evidence type="ECO:0000256" key="21">
    <source>
        <dbReference type="SAM" id="MobiDB-lite"/>
    </source>
</evidence>
<feature type="compositionally biased region" description="Low complexity" evidence="21">
    <location>
        <begin position="297"/>
        <end position="319"/>
    </location>
</feature>
<comment type="pathway">
    <text evidence="2 19">Lipid metabolism; malonyl-CoA biosynthesis; malonyl-CoA from acetyl-CoA: step 1/1.</text>
</comment>
<dbReference type="PROSITE" id="PS50980">
    <property type="entry name" value="COA_CT_NTER"/>
    <property type="match status" value="1"/>
</dbReference>
<evidence type="ECO:0000256" key="1">
    <source>
        <dbReference type="ARBA" id="ARBA00004496"/>
    </source>
</evidence>
<feature type="compositionally biased region" description="Basic and acidic residues" evidence="21">
    <location>
        <begin position="340"/>
        <end position="352"/>
    </location>
</feature>
<dbReference type="GO" id="GO:0016743">
    <property type="term" value="F:carboxyl- or carbamoyltransferase activity"/>
    <property type="evidence" value="ECO:0007669"/>
    <property type="project" value="UniProtKB-UniRule"/>
</dbReference>
<keyword evidence="16 19" id="KW-0275">Fatty acid biosynthesis</keyword>
<evidence type="ECO:0000256" key="5">
    <source>
        <dbReference type="ARBA" id="ARBA00011664"/>
    </source>
</evidence>
<dbReference type="Pfam" id="PF01039">
    <property type="entry name" value="Carboxyl_trans"/>
    <property type="match status" value="1"/>
</dbReference>
<feature type="binding site" evidence="20">
    <location>
        <position position="60"/>
    </location>
    <ligand>
        <name>Zn(2+)</name>
        <dbReference type="ChEBI" id="CHEBI:29105"/>
    </ligand>
</feature>
<evidence type="ECO:0000259" key="23">
    <source>
        <dbReference type="PROSITE" id="PS50989"/>
    </source>
</evidence>
<comment type="function">
    <text evidence="19">Component of the acetyl coenzyme A carboxylase (ACC) complex. First, biotin carboxylase catalyzes the carboxylation of biotin on its carrier protein (BCCP) and then the CO(2) group is transferred by the carboxyltransferase to acetyl-CoA to form malonyl-CoA.</text>
</comment>
<feature type="domain" description="CoA carboxyltransferase C-terminal" evidence="23">
    <location>
        <begin position="342"/>
        <end position="600"/>
    </location>
</feature>
<dbReference type="PRINTS" id="PR01070">
    <property type="entry name" value="ACCCTRFRASEB"/>
</dbReference>
<evidence type="ECO:0000256" key="17">
    <source>
        <dbReference type="ARBA" id="ARBA00025280"/>
    </source>
</evidence>
<dbReference type="HAMAP" id="MF_01395">
    <property type="entry name" value="AcetylCoA_CT_beta"/>
    <property type="match status" value="1"/>
</dbReference>
<dbReference type="InterPro" id="IPR011763">
    <property type="entry name" value="COA_CT_C"/>
</dbReference>
<dbReference type="EMBL" id="DWXE01000043">
    <property type="protein sequence ID" value="HJB92123.1"/>
    <property type="molecule type" value="Genomic_DNA"/>
</dbReference>
<dbReference type="NCBIfam" id="TIGR00513">
    <property type="entry name" value="accA"/>
    <property type="match status" value="1"/>
</dbReference>
<feature type="region of interest" description="Disordered" evidence="21">
    <location>
        <begin position="296"/>
        <end position="354"/>
    </location>
</feature>
<keyword evidence="9 20" id="KW-0479">Metal-binding</keyword>
<evidence type="ECO:0000256" key="12">
    <source>
        <dbReference type="ARBA" id="ARBA00022832"/>
    </source>
</evidence>
<comment type="similarity">
    <text evidence="19">Belongs to the AccA family.</text>
</comment>
<dbReference type="HAMAP" id="MF_00823">
    <property type="entry name" value="AcetylCoA_CT_alpha"/>
    <property type="match status" value="1"/>
</dbReference>
<evidence type="ECO:0000256" key="9">
    <source>
        <dbReference type="ARBA" id="ARBA00022723"/>
    </source>
</evidence>
<proteinExistence type="inferred from homology"/>
<dbReference type="GO" id="GO:2001295">
    <property type="term" value="P:malonyl-CoA biosynthetic process"/>
    <property type="evidence" value="ECO:0007669"/>
    <property type="project" value="UniProtKB-UniRule"/>
</dbReference>
<keyword evidence="7 19" id="KW-0444">Lipid biosynthesis</keyword>
<keyword evidence="12 19" id="KW-0276">Fatty acid metabolism</keyword>
<comment type="similarity">
    <text evidence="4">In the N-terminal section; belongs to the AccD/PCCB family.</text>
</comment>
<dbReference type="PANTHER" id="PTHR42853">
    <property type="entry name" value="ACETYL-COENZYME A CARBOXYLASE CARBOXYL TRANSFERASE SUBUNIT ALPHA"/>
    <property type="match status" value="1"/>
</dbReference>
<evidence type="ECO:0000256" key="3">
    <source>
        <dbReference type="ARBA" id="ARBA00006276"/>
    </source>
</evidence>
<evidence type="ECO:0000313" key="25">
    <source>
        <dbReference type="Proteomes" id="UP000886883"/>
    </source>
</evidence>